<sequence>MADSRNGDTYVIDVMKFISRTRALYAHWNEHIADIWGSADALAVATHPATN</sequence>
<dbReference type="InterPro" id="IPR029149">
    <property type="entry name" value="Creatin/AminoP/Spt16_N"/>
</dbReference>
<organism evidence="1 2">
    <name type="scientific">Brassica napus</name>
    <name type="common">Rape</name>
    <dbReference type="NCBI Taxonomy" id="3708"/>
    <lineage>
        <taxon>Eukaryota</taxon>
        <taxon>Viridiplantae</taxon>
        <taxon>Streptophyta</taxon>
        <taxon>Embryophyta</taxon>
        <taxon>Tracheophyta</taxon>
        <taxon>Spermatophyta</taxon>
        <taxon>Magnoliopsida</taxon>
        <taxon>eudicotyledons</taxon>
        <taxon>Gunneridae</taxon>
        <taxon>Pentapetalae</taxon>
        <taxon>rosids</taxon>
        <taxon>malvids</taxon>
        <taxon>Brassicales</taxon>
        <taxon>Brassicaceae</taxon>
        <taxon>Brassiceae</taxon>
        <taxon>Brassica</taxon>
    </lineage>
</organism>
<keyword evidence="2" id="KW-1185">Reference proteome</keyword>
<evidence type="ECO:0000313" key="1">
    <source>
        <dbReference type="EMBL" id="CDY53511.1"/>
    </source>
</evidence>
<dbReference type="AlphaFoldDB" id="A0A078IUL9"/>
<dbReference type="EMBL" id="LK033209">
    <property type="protein sequence ID" value="CDY53511.1"/>
    <property type="molecule type" value="Genomic_DNA"/>
</dbReference>
<evidence type="ECO:0000313" key="2">
    <source>
        <dbReference type="Proteomes" id="UP000028999"/>
    </source>
</evidence>
<name>A0A078IUL9_BRANA</name>
<gene>
    <name evidence="1" type="primary">BnaCnng25230D</name>
    <name evidence="1" type="ORF">GSBRNA2T00010849001</name>
</gene>
<accession>A0A078IUL9</accession>
<protein>
    <submittedName>
        <fullName evidence="1">BnaCnng25230D protein</fullName>
    </submittedName>
</protein>
<proteinExistence type="predicted"/>
<dbReference type="PaxDb" id="3708-A0A078IUL9"/>
<dbReference type="Gene3D" id="3.40.350.10">
    <property type="entry name" value="Creatinase/prolidase N-terminal domain"/>
    <property type="match status" value="1"/>
</dbReference>
<dbReference type="Proteomes" id="UP000028999">
    <property type="component" value="Unassembled WGS sequence"/>
</dbReference>
<reference evidence="1 2" key="1">
    <citation type="journal article" date="2014" name="Science">
        <title>Plant genetics. Early allopolyploid evolution in the post-Neolithic Brassica napus oilseed genome.</title>
        <authorList>
            <person name="Chalhoub B."/>
            <person name="Denoeud F."/>
            <person name="Liu S."/>
            <person name="Parkin I.A."/>
            <person name="Tang H."/>
            <person name="Wang X."/>
            <person name="Chiquet J."/>
            <person name="Belcram H."/>
            <person name="Tong C."/>
            <person name="Samans B."/>
            <person name="Correa M."/>
            <person name="Da Silva C."/>
            <person name="Just J."/>
            <person name="Falentin C."/>
            <person name="Koh C.S."/>
            <person name="Le Clainche I."/>
            <person name="Bernard M."/>
            <person name="Bento P."/>
            <person name="Noel B."/>
            <person name="Labadie K."/>
            <person name="Alberti A."/>
            <person name="Charles M."/>
            <person name="Arnaud D."/>
            <person name="Guo H."/>
            <person name="Daviaud C."/>
            <person name="Alamery S."/>
            <person name="Jabbari K."/>
            <person name="Zhao M."/>
            <person name="Edger P.P."/>
            <person name="Chelaifa H."/>
            <person name="Tack D."/>
            <person name="Lassalle G."/>
            <person name="Mestiri I."/>
            <person name="Schnel N."/>
            <person name="Le Paslier M.C."/>
            <person name="Fan G."/>
            <person name="Renault V."/>
            <person name="Bayer P.E."/>
            <person name="Golicz A.A."/>
            <person name="Manoli S."/>
            <person name="Lee T.H."/>
            <person name="Thi V.H."/>
            <person name="Chalabi S."/>
            <person name="Hu Q."/>
            <person name="Fan C."/>
            <person name="Tollenaere R."/>
            <person name="Lu Y."/>
            <person name="Battail C."/>
            <person name="Shen J."/>
            <person name="Sidebottom C.H."/>
            <person name="Wang X."/>
            <person name="Canaguier A."/>
            <person name="Chauveau A."/>
            <person name="Berard A."/>
            <person name="Deniot G."/>
            <person name="Guan M."/>
            <person name="Liu Z."/>
            <person name="Sun F."/>
            <person name="Lim Y.P."/>
            <person name="Lyons E."/>
            <person name="Town C.D."/>
            <person name="Bancroft I."/>
            <person name="Wang X."/>
            <person name="Meng J."/>
            <person name="Ma J."/>
            <person name="Pires J.C."/>
            <person name="King G.J."/>
            <person name="Brunel D."/>
            <person name="Delourme R."/>
            <person name="Renard M."/>
            <person name="Aury J.M."/>
            <person name="Adams K.L."/>
            <person name="Batley J."/>
            <person name="Snowdon R.J."/>
            <person name="Tost J."/>
            <person name="Edwards D."/>
            <person name="Zhou Y."/>
            <person name="Hua W."/>
            <person name="Sharpe A.G."/>
            <person name="Paterson A.H."/>
            <person name="Guan C."/>
            <person name="Wincker P."/>
        </authorList>
    </citation>
    <scope>NUCLEOTIDE SEQUENCE [LARGE SCALE GENOMIC DNA]</scope>
    <source>
        <strain evidence="2">cv. Darmor-bzh</strain>
    </source>
</reference>
<dbReference type="STRING" id="3708.A0A078IUL9"/>
<dbReference type="Gramene" id="CDY53511">
    <property type="protein sequence ID" value="CDY53511"/>
    <property type="gene ID" value="GSBRNA2T00010849001"/>
</dbReference>